<dbReference type="CDD" id="cd01136">
    <property type="entry name" value="ATPase_flagellum-secretory_path_III"/>
    <property type="match status" value="1"/>
</dbReference>
<evidence type="ECO:0000256" key="4">
    <source>
        <dbReference type="ARBA" id="ARBA00022741"/>
    </source>
</evidence>
<feature type="compositionally biased region" description="Polar residues" evidence="9">
    <location>
        <begin position="8"/>
        <end position="19"/>
    </location>
</feature>
<comment type="subcellular location">
    <subcellularLocation>
        <location evidence="1">Cytoplasm</location>
    </subcellularLocation>
</comment>
<keyword evidence="12" id="KW-1185">Reference proteome</keyword>
<name>A0A4Y3M4G6_9PROT</name>
<evidence type="ECO:0000256" key="7">
    <source>
        <dbReference type="ARBA" id="ARBA00022967"/>
    </source>
</evidence>
<dbReference type="SMART" id="SM00382">
    <property type="entry name" value="AAA"/>
    <property type="match status" value="1"/>
</dbReference>
<keyword evidence="4" id="KW-0547">Nucleotide-binding</keyword>
<feature type="domain" description="AAA+ ATPase" evidence="10">
    <location>
        <begin position="295"/>
        <end position="475"/>
    </location>
</feature>
<organism evidence="11 12">
    <name type="scientific">Gluconobacter roseus NBRC 3990</name>
    <dbReference type="NCBI Taxonomy" id="1307950"/>
    <lineage>
        <taxon>Bacteria</taxon>
        <taxon>Pseudomonadati</taxon>
        <taxon>Pseudomonadota</taxon>
        <taxon>Alphaproteobacteria</taxon>
        <taxon>Acetobacterales</taxon>
        <taxon>Acetobacteraceae</taxon>
        <taxon>Gluconobacter</taxon>
    </lineage>
</organism>
<feature type="region of interest" description="Disordered" evidence="9">
    <location>
        <begin position="50"/>
        <end position="129"/>
    </location>
</feature>
<dbReference type="Pfam" id="PF02874">
    <property type="entry name" value="ATP-synt_ab_N"/>
    <property type="match status" value="1"/>
</dbReference>
<dbReference type="RefSeq" id="WP_231490153.1">
    <property type="nucleotide sequence ID" value="NZ_BAQZ01000034.1"/>
</dbReference>
<evidence type="ECO:0000256" key="6">
    <source>
        <dbReference type="ARBA" id="ARBA00022927"/>
    </source>
</evidence>
<sequence length="572" mass="60892">MTDIPLMPSSQAPDDTVSANGLMEGARPAVSLASALEADFVRLHMFQRTEKTQPEQDLPPEDAEQAVSRPGPETQDARADQSGASLIKRDPASENPAPKDMSRLSGAPVAQDRQADPLPRMQVSRDPPQTADHVIARMKTLLPMLRSQAAGIDTHPMQGRVVSATGTIIRAILPNVAVGDLCRLQNRGRDWSLDAEVVGLDGNEVLMTPIGGLEGVSTDTEVVTTGGRRSFPVGERLLGRVLDALGTPIDGLGPLPAGPSRSVHGAPPPAMERQPIARPLPVGLRALDGLLTCGEGQRLGVYGEAGAGKSTLMSAIVKGSSADVAVVALVGERGREVREFVEHNLGADGLKNAVLIVATSDRPAAERVVCAQAATTVAEYFRDQGLKVLLFVDNVTRYARALREIGLAAGEPPTRRGFPPSVFAALPQLMERAGMGVRGSITAFYTVLVEDGMDDPIAEETRGILDGHVILSRALAAAGHYPAIDVLTSRSRVMSLVADPRHQAAAMKIQSLWAKYQEIEFLLQVGEYKPGGDALADEAIAKIGALRGFLRQGNDERTSFAEMLEWLNRLCA</sequence>
<comment type="catalytic activity">
    <reaction evidence="8">
        <text>ATP + H2O + cellular proteinSide 1 = ADP + phosphate + cellular proteinSide 2.</text>
        <dbReference type="EC" id="7.4.2.8"/>
    </reaction>
</comment>
<dbReference type="InterPro" id="IPR004100">
    <property type="entry name" value="ATPase_F1/V1/A1_a/bsu_N"/>
</dbReference>
<dbReference type="GO" id="GO:0030254">
    <property type="term" value="P:protein secretion by the type III secretion system"/>
    <property type="evidence" value="ECO:0007669"/>
    <property type="project" value="InterPro"/>
</dbReference>
<evidence type="ECO:0000313" key="11">
    <source>
        <dbReference type="EMBL" id="GEB03513.1"/>
    </source>
</evidence>
<evidence type="ECO:0000256" key="5">
    <source>
        <dbReference type="ARBA" id="ARBA00022840"/>
    </source>
</evidence>
<keyword evidence="7" id="KW-1278">Translocase</keyword>
<comment type="caution">
    <text evidence="11">The sequence shown here is derived from an EMBL/GenBank/DDBJ whole genome shotgun (WGS) entry which is preliminary data.</text>
</comment>
<dbReference type="EMBL" id="BJLY01000002">
    <property type="protein sequence ID" value="GEB03513.1"/>
    <property type="molecule type" value="Genomic_DNA"/>
</dbReference>
<evidence type="ECO:0000256" key="9">
    <source>
        <dbReference type="SAM" id="MobiDB-lite"/>
    </source>
</evidence>
<keyword evidence="5" id="KW-0067">ATP-binding</keyword>
<keyword evidence="6" id="KW-0653">Protein transport</keyword>
<dbReference type="Gene3D" id="3.40.50.12240">
    <property type="match status" value="1"/>
</dbReference>
<dbReference type="GO" id="GO:0030257">
    <property type="term" value="C:type III protein secretion system complex"/>
    <property type="evidence" value="ECO:0007669"/>
    <property type="project" value="InterPro"/>
</dbReference>
<dbReference type="Proteomes" id="UP000320772">
    <property type="component" value="Unassembled WGS sequence"/>
</dbReference>
<dbReference type="InterPro" id="IPR020003">
    <property type="entry name" value="ATPase_a/bsu_AS"/>
</dbReference>
<dbReference type="InterPro" id="IPR050053">
    <property type="entry name" value="ATPase_alpha/beta_chains"/>
</dbReference>
<dbReference type="GO" id="GO:0046933">
    <property type="term" value="F:proton-transporting ATP synthase activity, rotational mechanism"/>
    <property type="evidence" value="ECO:0007669"/>
    <property type="project" value="TreeGrafter"/>
</dbReference>
<protein>
    <submittedName>
        <fullName evidence="11">ATP synthase y4yI</fullName>
    </submittedName>
</protein>
<dbReference type="CDD" id="cd18117">
    <property type="entry name" value="ATP-synt_flagellum-secretory_path_III_N"/>
    <property type="match status" value="1"/>
</dbReference>
<dbReference type="InterPro" id="IPR000194">
    <property type="entry name" value="ATPase_F1/V1/A1_a/bsu_nucl-bd"/>
</dbReference>
<dbReference type="InterPro" id="IPR003593">
    <property type="entry name" value="AAA+_ATPase"/>
</dbReference>
<proteinExistence type="predicted"/>
<reference evidence="11 12" key="1">
    <citation type="submission" date="2019-06" db="EMBL/GenBank/DDBJ databases">
        <title>Whole genome shotgun sequence of Gluconobacter roseus NBRC 3990.</title>
        <authorList>
            <person name="Hosoyama A."/>
            <person name="Uohara A."/>
            <person name="Ohji S."/>
            <person name="Ichikawa N."/>
        </authorList>
    </citation>
    <scope>NUCLEOTIDE SEQUENCE [LARGE SCALE GENOMIC DNA]</scope>
    <source>
        <strain evidence="11 12">NBRC 3990</strain>
    </source>
</reference>
<evidence type="ECO:0000256" key="2">
    <source>
        <dbReference type="ARBA" id="ARBA00022448"/>
    </source>
</evidence>
<evidence type="ECO:0000313" key="12">
    <source>
        <dbReference type="Proteomes" id="UP000320772"/>
    </source>
</evidence>
<dbReference type="GO" id="GO:0016887">
    <property type="term" value="F:ATP hydrolysis activity"/>
    <property type="evidence" value="ECO:0007669"/>
    <property type="project" value="InterPro"/>
</dbReference>
<gene>
    <name evidence="11" type="ORF">GRO01_10890</name>
</gene>
<dbReference type="InterPro" id="IPR040627">
    <property type="entry name" value="T3SS_ATPase_C"/>
</dbReference>
<dbReference type="GO" id="GO:0005737">
    <property type="term" value="C:cytoplasm"/>
    <property type="evidence" value="ECO:0007669"/>
    <property type="project" value="UniProtKB-SubCell"/>
</dbReference>
<dbReference type="InterPro" id="IPR005714">
    <property type="entry name" value="ATPase_T3SS_FliI/YscN"/>
</dbReference>
<dbReference type="SUPFAM" id="SSF52540">
    <property type="entry name" value="P-loop containing nucleoside triphosphate hydrolases"/>
    <property type="match status" value="1"/>
</dbReference>
<dbReference type="AlphaFoldDB" id="A0A4Y3M4G6"/>
<dbReference type="PROSITE" id="PS00152">
    <property type="entry name" value="ATPASE_ALPHA_BETA"/>
    <property type="match status" value="1"/>
</dbReference>
<dbReference type="GO" id="GO:0005524">
    <property type="term" value="F:ATP binding"/>
    <property type="evidence" value="ECO:0007669"/>
    <property type="project" value="UniProtKB-KW"/>
</dbReference>
<dbReference type="GO" id="GO:0008564">
    <property type="term" value="F:protein-exporting ATPase activity"/>
    <property type="evidence" value="ECO:0007669"/>
    <property type="project" value="UniProtKB-EC"/>
</dbReference>
<keyword evidence="2" id="KW-0813">Transport</keyword>
<feature type="region of interest" description="Disordered" evidence="9">
    <location>
        <begin position="1"/>
        <end position="21"/>
    </location>
</feature>
<evidence type="ECO:0000256" key="1">
    <source>
        <dbReference type="ARBA" id="ARBA00004496"/>
    </source>
</evidence>
<evidence type="ECO:0000259" key="10">
    <source>
        <dbReference type="SMART" id="SM00382"/>
    </source>
</evidence>
<dbReference type="STRING" id="586239.AD943_04050"/>
<dbReference type="FunFam" id="3.40.50.12240:FF:000002">
    <property type="entry name" value="Flagellum-specific ATP synthase FliI"/>
    <property type="match status" value="1"/>
</dbReference>
<dbReference type="PANTHER" id="PTHR15184:SF9">
    <property type="entry name" value="SPI-1 TYPE 3 SECRETION SYSTEM ATPASE"/>
    <property type="match status" value="1"/>
</dbReference>
<keyword evidence="3" id="KW-0963">Cytoplasm</keyword>
<dbReference type="NCBIfam" id="TIGR01026">
    <property type="entry name" value="fliI_yscN"/>
    <property type="match status" value="1"/>
</dbReference>
<evidence type="ECO:0000256" key="3">
    <source>
        <dbReference type="ARBA" id="ARBA00022490"/>
    </source>
</evidence>
<dbReference type="Pfam" id="PF18269">
    <property type="entry name" value="T3SS_ATPase_C"/>
    <property type="match status" value="1"/>
</dbReference>
<accession>A0A4Y3M4G6</accession>
<evidence type="ECO:0000256" key="8">
    <source>
        <dbReference type="ARBA" id="ARBA00034006"/>
    </source>
</evidence>
<dbReference type="Pfam" id="PF00006">
    <property type="entry name" value="ATP-synt_ab"/>
    <property type="match status" value="1"/>
</dbReference>
<dbReference type="InterPro" id="IPR027417">
    <property type="entry name" value="P-loop_NTPase"/>
</dbReference>
<dbReference type="PANTHER" id="PTHR15184">
    <property type="entry name" value="ATP SYNTHASE"/>
    <property type="match status" value="1"/>
</dbReference>